<dbReference type="AlphaFoldDB" id="A0A2U2DHW0"/>
<name>A0A2U2DHW0_9HYPH</name>
<evidence type="ECO:0000259" key="1">
    <source>
        <dbReference type="PROSITE" id="PS51819"/>
    </source>
</evidence>
<accession>A0A2U2DHW0</accession>
<dbReference type="InterPro" id="IPR037523">
    <property type="entry name" value="VOC_core"/>
</dbReference>
<gene>
    <name evidence="2" type="ORF">DEM27_27800</name>
</gene>
<reference evidence="2 3" key="1">
    <citation type="submission" date="2018-05" db="EMBL/GenBank/DDBJ databases">
        <title>The draft genome of strain NS-104.</title>
        <authorList>
            <person name="Hang P."/>
            <person name="Jiang J."/>
        </authorList>
    </citation>
    <scope>NUCLEOTIDE SEQUENCE [LARGE SCALE GENOMIC DNA]</scope>
    <source>
        <strain evidence="2 3">NS-104</strain>
    </source>
</reference>
<proteinExistence type="predicted"/>
<keyword evidence="2" id="KW-0560">Oxidoreductase</keyword>
<dbReference type="InterPro" id="IPR004360">
    <property type="entry name" value="Glyas_Fos-R_dOase_dom"/>
</dbReference>
<organism evidence="2 3">
    <name type="scientific">Metarhizobium album</name>
    <dbReference type="NCBI Taxonomy" id="2182425"/>
    <lineage>
        <taxon>Bacteria</taxon>
        <taxon>Pseudomonadati</taxon>
        <taxon>Pseudomonadota</taxon>
        <taxon>Alphaproteobacteria</taxon>
        <taxon>Hyphomicrobiales</taxon>
        <taxon>Rhizobiaceae</taxon>
        <taxon>Metarhizobium</taxon>
    </lineage>
</organism>
<dbReference type="GO" id="GO:0051213">
    <property type="term" value="F:dioxygenase activity"/>
    <property type="evidence" value="ECO:0007669"/>
    <property type="project" value="UniProtKB-KW"/>
</dbReference>
<dbReference type="OrthoDB" id="5243302at2"/>
<keyword evidence="3" id="KW-1185">Reference proteome</keyword>
<dbReference type="InterPro" id="IPR050383">
    <property type="entry name" value="GlyoxalaseI/FosfomycinResist"/>
</dbReference>
<evidence type="ECO:0000313" key="3">
    <source>
        <dbReference type="Proteomes" id="UP000245252"/>
    </source>
</evidence>
<dbReference type="Pfam" id="PF00903">
    <property type="entry name" value="Glyoxalase"/>
    <property type="match status" value="1"/>
</dbReference>
<dbReference type="Proteomes" id="UP000245252">
    <property type="component" value="Unassembled WGS sequence"/>
</dbReference>
<dbReference type="InterPro" id="IPR029068">
    <property type="entry name" value="Glyas_Bleomycin-R_OHBP_Dase"/>
</dbReference>
<evidence type="ECO:0000313" key="2">
    <source>
        <dbReference type="EMBL" id="PWE52903.1"/>
    </source>
</evidence>
<dbReference type="Gene3D" id="3.10.180.10">
    <property type="entry name" value="2,3-Dihydroxybiphenyl 1,2-Dioxygenase, domain 1"/>
    <property type="match status" value="1"/>
</dbReference>
<dbReference type="PROSITE" id="PS51819">
    <property type="entry name" value="VOC"/>
    <property type="match status" value="1"/>
</dbReference>
<dbReference type="PANTHER" id="PTHR21366">
    <property type="entry name" value="GLYOXALASE FAMILY PROTEIN"/>
    <property type="match status" value="1"/>
</dbReference>
<comment type="caution">
    <text evidence="2">The sequence shown here is derived from an EMBL/GenBank/DDBJ whole genome shotgun (WGS) entry which is preliminary data.</text>
</comment>
<protein>
    <submittedName>
        <fullName evidence="2">Biphenyl-2,3-diol 1,2-dioxygenase</fullName>
    </submittedName>
</protein>
<dbReference type="PANTHER" id="PTHR21366:SF14">
    <property type="entry name" value="GLYOXALASE DOMAIN-CONTAINING PROTEIN 5"/>
    <property type="match status" value="1"/>
</dbReference>
<dbReference type="RefSeq" id="WP_109461517.1">
    <property type="nucleotide sequence ID" value="NZ_QFBC01000019.1"/>
</dbReference>
<dbReference type="EMBL" id="QFBC01000019">
    <property type="protein sequence ID" value="PWE52903.1"/>
    <property type="molecule type" value="Genomic_DNA"/>
</dbReference>
<keyword evidence="2" id="KW-0223">Dioxygenase</keyword>
<sequence length="209" mass="23061">MPLNTQTIVHLRLHHLGVTTANTDAMADWYRTVLGMTIVHQTASANPGQQGAPSIKSTWMTNDEANHRIALVEIPGLEADTERSHHRRVQHFAFEYDTLGDLLGTYLRLKEGGIVPVLCTDAGLQTAFYYQDPDGNTVEINVDNFGNPLTSSEYIRTSPEFAANPMGAYVDPDKLVAAYAEGTSAWDLHTKARAGEFAPDVPYDPRVMM</sequence>
<dbReference type="SUPFAM" id="SSF54593">
    <property type="entry name" value="Glyoxalase/Bleomycin resistance protein/Dihydroxybiphenyl dioxygenase"/>
    <property type="match status" value="1"/>
</dbReference>
<feature type="domain" description="VOC" evidence="1">
    <location>
        <begin position="12"/>
        <end position="143"/>
    </location>
</feature>